<dbReference type="PANTHER" id="PTHR43046">
    <property type="entry name" value="GDP-MANNOSE MANNOSYL HYDROLASE"/>
    <property type="match status" value="1"/>
</dbReference>
<gene>
    <name evidence="5" type="ORF">AMON00008_LOCUS19428</name>
</gene>
<keyword evidence="2" id="KW-0378">Hydrolase</keyword>
<dbReference type="EMBL" id="HBNR01028567">
    <property type="protein sequence ID" value="CAE4581668.1"/>
    <property type="molecule type" value="Transcribed_RNA"/>
</dbReference>
<reference evidence="5" key="1">
    <citation type="submission" date="2021-01" db="EMBL/GenBank/DDBJ databases">
        <authorList>
            <person name="Corre E."/>
            <person name="Pelletier E."/>
            <person name="Niang G."/>
            <person name="Scheremetjew M."/>
            <person name="Finn R."/>
            <person name="Kale V."/>
            <person name="Holt S."/>
            <person name="Cochrane G."/>
            <person name="Meng A."/>
            <person name="Brown T."/>
            <person name="Cohen L."/>
        </authorList>
    </citation>
    <scope>NUCLEOTIDE SEQUENCE</scope>
    <source>
        <strain evidence="5">CCMP3105</strain>
    </source>
</reference>
<dbReference type="GO" id="GO:0016787">
    <property type="term" value="F:hydrolase activity"/>
    <property type="evidence" value="ECO:0007669"/>
    <property type="project" value="UniProtKB-KW"/>
</dbReference>
<accession>A0A7S4QEZ3</accession>
<evidence type="ECO:0000256" key="1">
    <source>
        <dbReference type="ARBA" id="ARBA00001946"/>
    </source>
</evidence>
<feature type="domain" description="Nudix hydrolase" evidence="4">
    <location>
        <begin position="147"/>
        <end position="280"/>
    </location>
</feature>
<dbReference type="InterPro" id="IPR000086">
    <property type="entry name" value="NUDIX_hydrolase_dom"/>
</dbReference>
<dbReference type="InterPro" id="IPR015797">
    <property type="entry name" value="NUDIX_hydrolase-like_dom_sf"/>
</dbReference>
<dbReference type="AlphaFoldDB" id="A0A7S4QEZ3"/>
<sequence>MALPAWGLLPHLVRLPLSAAATLLALNFLLWKSPTRLERARSKRAGHEVLVFGRPVTFGDTLLMLLRHWSPPRSKDRFICVHLELPDGPGPVRISPAAAEDCDAAVRLSIAYLTNEGRLRRELLFAWSLGCHLASAGLRAIGGYLPPMRVAAVVLPHLPERDALLLTRRAASGGSYNSMWVFPGGVVDAGEAPAAAGARELEEETGLSVEPGSLRLLCTYQARNEPLCLTYLMLMYNGEVRGGALRMQRKEVAQAAFLTRDAVARLLAQEDRGEVDGVTHGAEEGSLVEQPVPLADLRLAKDYATSTGPGIGAGHWFAMKEWQRCCPNLCAPRL</sequence>
<dbReference type="InterPro" id="IPR020476">
    <property type="entry name" value="Nudix_hydrolase"/>
</dbReference>
<dbReference type="PRINTS" id="PR00502">
    <property type="entry name" value="NUDIXFAMILY"/>
</dbReference>
<keyword evidence="3" id="KW-0460">Magnesium</keyword>
<comment type="cofactor">
    <cofactor evidence="1">
        <name>Mg(2+)</name>
        <dbReference type="ChEBI" id="CHEBI:18420"/>
    </cofactor>
</comment>
<evidence type="ECO:0000313" key="5">
    <source>
        <dbReference type="EMBL" id="CAE4581668.1"/>
    </source>
</evidence>
<evidence type="ECO:0000259" key="4">
    <source>
        <dbReference type="PROSITE" id="PS51462"/>
    </source>
</evidence>
<proteinExistence type="predicted"/>
<dbReference type="PROSITE" id="PS51462">
    <property type="entry name" value="NUDIX"/>
    <property type="match status" value="1"/>
</dbReference>
<protein>
    <recommendedName>
        <fullName evidence="4">Nudix hydrolase domain-containing protein</fullName>
    </recommendedName>
</protein>
<dbReference type="Gene3D" id="3.90.79.10">
    <property type="entry name" value="Nucleoside Triphosphate Pyrophosphohydrolase"/>
    <property type="match status" value="1"/>
</dbReference>
<dbReference type="SUPFAM" id="SSF55811">
    <property type="entry name" value="Nudix"/>
    <property type="match status" value="1"/>
</dbReference>
<dbReference type="PANTHER" id="PTHR43046:SF12">
    <property type="entry name" value="GDP-MANNOSE MANNOSYL HYDROLASE"/>
    <property type="match status" value="1"/>
</dbReference>
<evidence type="ECO:0000256" key="3">
    <source>
        <dbReference type="ARBA" id="ARBA00022842"/>
    </source>
</evidence>
<name>A0A7S4QEZ3_9DINO</name>
<organism evidence="5">
    <name type="scientific">Alexandrium monilatum</name>
    <dbReference type="NCBI Taxonomy" id="311494"/>
    <lineage>
        <taxon>Eukaryota</taxon>
        <taxon>Sar</taxon>
        <taxon>Alveolata</taxon>
        <taxon>Dinophyceae</taxon>
        <taxon>Gonyaulacales</taxon>
        <taxon>Pyrocystaceae</taxon>
        <taxon>Alexandrium</taxon>
    </lineage>
</organism>
<dbReference type="Pfam" id="PF00293">
    <property type="entry name" value="NUDIX"/>
    <property type="match status" value="1"/>
</dbReference>
<evidence type="ECO:0000256" key="2">
    <source>
        <dbReference type="ARBA" id="ARBA00022801"/>
    </source>
</evidence>